<accession>A0A098LK35</accession>
<comment type="caution">
    <text evidence="1">The sequence shown here is derived from an EMBL/GenBank/DDBJ whole genome shotgun (WGS) entry which is preliminary data.</text>
</comment>
<sequence length="163" mass="19553">MTRYKKSSYKYKYFESYVKVYLYPTDQSFRIIDAYFKNKSHHLNLGKLIFHIQLVITYIREECKGESDPLIFVPINDEYRWFPLLKVDRNGWIWGAYPLYGYVVYFSKPPNDHQLNIALTEKPIDDLIKGFYKREKSHLHLGTELSVLKYKMKSLSTKFSLNN</sequence>
<gene>
    <name evidence="1" type="ORF">MYP_4049</name>
</gene>
<evidence type="ECO:0000313" key="1">
    <source>
        <dbReference type="EMBL" id="GAL86819.1"/>
    </source>
</evidence>
<dbReference type="Proteomes" id="UP000030185">
    <property type="component" value="Unassembled WGS sequence"/>
</dbReference>
<reference evidence="1 2" key="1">
    <citation type="submission" date="2014-09" db="EMBL/GenBank/DDBJ databases">
        <title>Sporocytophaga myxococcoides PG-01 genome sequencing.</title>
        <authorList>
            <person name="Liu L."/>
            <person name="Gao P.J."/>
            <person name="Chen G.J."/>
            <person name="Wang L.S."/>
        </authorList>
    </citation>
    <scope>NUCLEOTIDE SEQUENCE [LARGE SCALE GENOMIC DNA]</scope>
    <source>
        <strain evidence="1 2">PG-01</strain>
    </source>
</reference>
<evidence type="ECO:0000313" key="2">
    <source>
        <dbReference type="Proteomes" id="UP000030185"/>
    </source>
</evidence>
<organism evidence="1 2">
    <name type="scientific">Sporocytophaga myxococcoides</name>
    <dbReference type="NCBI Taxonomy" id="153721"/>
    <lineage>
        <taxon>Bacteria</taxon>
        <taxon>Pseudomonadati</taxon>
        <taxon>Bacteroidota</taxon>
        <taxon>Cytophagia</taxon>
        <taxon>Cytophagales</taxon>
        <taxon>Cytophagaceae</taxon>
        <taxon>Sporocytophaga</taxon>
    </lineage>
</organism>
<proteinExistence type="predicted"/>
<keyword evidence="2" id="KW-1185">Reference proteome</keyword>
<protein>
    <submittedName>
        <fullName evidence="1">Uncharacterized protein</fullName>
    </submittedName>
</protein>
<dbReference type="RefSeq" id="WP_045467290.1">
    <property type="nucleotide sequence ID" value="NZ_BBLT01000009.1"/>
</dbReference>
<dbReference type="AlphaFoldDB" id="A0A098LK35"/>
<dbReference type="EMBL" id="BBLT01000009">
    <property type="protein sequence ID" value="GAL86819.1"/>
    <property type="molecule type" value="Genomic_DNA"/>
</dbReference>
<name>A0A098LK35_9BACT</name>